<dbReference type="RefSeq" id="WP_091979914.1">
    <property type="nucleotide sequence ID" value="NZ_FOLO01000003.1"/>
</dbReference>
<dbReference type="OrthoDB" id="9772097at2"/>
<dbReference type="Gene3D" id="2.60.40.420">
    <property type="entry name" value="Cupredoxins - blue copper proteins"/>
    <property type="match status" value="1"/>
</dbReference>
<name>A0A1I1FKX3_9GAMM</name>
<gene>
    <name evidence="1" type="ORF">SAMN02745724_00667</name>
</gene>
<dbReference type="STRING" id="1123010.SAMN02745724_00667"/>
<evidence type="ECO:0000313" key="1">
    <source>
        <dbReference type="EMBL" id="SFB99636.1"/>
    </source>
</evidence>
<evidence type="ECO:0008006" key="3">
    <source>
        <dbReference type="Google" id="ProtNLM"/>
    </source>
</evidence>
<keyword evidence="2" id="KW-1185">Reference proteome</keyword>
<dbReference type="SUPFAM" id="SSF117074">
    <property type="entry name" value="Hypothetical protein PA1324"/>
    <property type="match status" value="1"/>
</dbReference>
<dbReference type="PANTHER" id="PTHR36507">
    <property type="entry name" value="BLL1555 PROTEIN"/>
    <property type="match status" value="1"/>
</dbReference>
<dbReference type="InterPro" id="IPR052721">
    <property type="entry name" value="ET_Amicyanin"/>
</dbReference>
<dbReference type="PANTHER" id="PTHR36507:SF1">
    <property type="entry name" value="BLL1555 PROTEIN"/>
    <property type="match status" value="1"/>
</dbReference>
<protein>
    <recommendedName>
        <fullName evidence="3">Plastocyanin</fullName>
    </recommendedName>
</protein>
<dbReference type="AlphaFoldDB" id="A0A1I1FKX3"/>
<evidence type="ECO:0000313" key="2">
    <source>
        <dbReference type="Proteomes" id="UP000198862"/>
    </source>
</evidence>
<accession>A0A1I1FKX3</accession>
<dbReference type="SUPFAM" id="SSF49503">
    <property type="entry name" value="Cupredoxins"/>
    <property type="match status" value="1"/>
</dbReference>
<dbReference type="EMBL" id="FOLO01000003">
    <property type="protein sequence ID" value="SFB99636.1"/>
    <property type="molecule type" value="Genomic_DNA"/>
</dbReference>
<sequence>MLQHIFISFFLVYSLSTSANTIKIKVLDSDLSNIENTVVSLTPKNSNSIKQKILSPLVVTQKNKQFNPYIGVIQKGQSVVFKNNDDITHHVYSVSTNNRFDFKIKSETQNRNIQLNSLGEVAMGCNIHDWMSGFVLVVDTPFYTQTNSQSIATFENMLLGEYQLVIWHPQLDTPDNQIVKTINITGNKQWDFTLPRKLLPIPEQANQEEFEFLQGY</sequence>
<proteinExistence type="predicted"/>
<reference evidence="1 2" key="1">
    <citation type="submission" date="2016-10" db="EMBL/GenBank/DDBJ databases">
        <authorList>
            <person name="de Groot N.N."/>
        </authorList>
    </citation>
    <scope>NUCLEOTIDE SEQUENCE [LARGE SCALE GENOMIC DNA]</scope>
    <source>
        <strain evidence="1 2">DSM 6059</strain>
    </source>
</reference>
<dbReference type="Proteomes" id="UP000198862">
    <property type="component" value="Unassembled WGS sequence"/>
</dbReference>
<dbReference type="InterPro" id="IPR008972">
    <property type="entry name" value="Cupredoxin"/>
</dbReference>
<organism evidence="1 2">
    <name type="scientific">Pseudoalteromonas denitrificans DSM 6059</name>
    <dbReference type="NCBI Taxonomy" id="1123010"/>
    <lineage>
        <taxon>Bacteria</taxon>
        <taxon>Pseudomonadati</taxon>
        <taxon>Pseudomonadota</taxon>
        <taxon>Gammaproteobacteria</taxon>
        <taxon>Alteromonadales</taxon>
        <taxon>Pseudoalteromonadaceae</taxon>
        <taxon>Pseudoalteromonas</taxon>
    </lineage>
</organism>